<dbReference type="InterPro" id="IPR041997">
    <property type="entry name" value="Ribosomal_eL6_KOW"/>
</dbReference>
<dbReference type="GO" id="GO:0022625">
    <property type="term" value="C:cytosolic large ribosomal subunit"/>
    <property type="evidence" value="ECO:0007669"/>
    <property type="project" value="TreeGrafter"/>
</dbReference>
<evidence type="ECO:0000256" key="2">
    <source>
        <dbReference type="ARBA" id="ARBA00022980"/>
    </source>
</evidence>
<evidence type="ECO:0000256" key="4">
    <source>
        <dbReference type="RuleBase" id="RU000662"/>
    </source>
</evidence>
<dbReference type="GeneID" id="80877934"/>
<dbReference type="PANTHER" id="PTHR10715">
    <property type="entry name" value="60S RIBOSOMAL PROTEIN L6"/>
    <property type="match status" value="1"/>
</dbReference>
<dbReference type="InterPro" id="IPR000915">
    <property type="entry name" value="60S_ribosomal_eL6"/>
</dbReference>
<dbReference type="GO" id="GO:0003735">
    <property type="term" value="F:structural constituent of ribosome"/>
    <property type="evidence" value="ECO:0007669"/>
    <property type="project" value="InterPro"/>
</dbReference>
<evidence type="ECO:0000313" key="5">
    <source>
        <dbReference type="EMBL" id="WBW75512.1"/>
    </source>
</evidence>
<dbReference type="CDD" id="cd13156">
    <property type="entry name" value="KOW_RPL6"/>
    <property type="match status" value="1"/>
</dbReference>
<dbReference type="AlphaFoldDB" id="A0AAF0AYE8"/>
<comment type="similarity">
    <text evidence="1 4">Belongs to the eukaryotic ribosomal protein eL6 family.</text>
</comment>
<evidence type="ECO:0000313" key="6">
    <source>
        <dbReference type="Proteomes" id="UP001212411"/>
    </source>
</evidence>
<dbReference type="RefSeq" id="XP_056039755.1">
    <property type="nucleotide sequence ID" value="XM_056183245.1"/>
</dbReference>
<dbReference type="GO" id="GO:0003723">
    <property type="term" value="F:RNA binding"/>
    <property type="evidence" value="ECO:0007669"/>
    <property type="project" value="TreeGrafter"/>
</dbReference>
<dbReference type="SUPFAM" id="SSF50104">
    <property type="entry name" value="Translation proteins SH3-like domain"/>
    <property type="match status" value="1"/>
</dbReference>
<dbReference type="GO" id="GO:0000027">
    <property type="term" value="P:ribosomal large subunit assembly"/>
    <property type="evidence" value="ECO:0007669"/>
    <property type="project" value="TreeGrafter"/>
</dbReference>
<name>A0AAF0AYE8_9SCHI</name>
<protein>
    <recommendedName>
        <fullName evidence="4">60S ribosomal protein L6</fullName>
    </recommendedName>
</protein>
<sequence>MSTVKVNGAKNGGERQVLPAGEAAAKYYPVLRENVPKKTRKAVRPTKLRASLQPGTVCIMLAGRFRGKRVVVLSQLEDTLVVTGPFKVNGVPLRRVNHRYVIATSAPKLDVSGIPVEKFNQAYFAKPKRSGPLKKDEAFFAENAPKKALPAERVADQKAVDAKLLPAIKAVPNMKEYLAASFALSNGDRPHLMKF</sequence>
<proteinExistence type="inferred from homology"/>
<dbReference type="KEGG" id="som:SOMG_04460"/>
<dbReference type="Gene3D" id="2.30.30.30">
    <property type="match status" value="1"/>
</dbReference>
<dbReference type="Proteomes" id="UP001212411">
    <property type="component" value="Chromosome 3"/>
</dbReference>
<evidence type="ECO:0000256" key="3">
    <source>
        <dbReference type="ARBA" id="ARBA00023274"/>
    </source>
</evidence>
<dbReference type="PANTHER" id="PTHR10715:SF0">
    <property type="entry name" value="LARGE RIBOSOMAL SUBUNIT PROTEIN EL6"/>
    <property type="match status" value="1"/>
</dbReference>
<dbReference type="FunFam" id="2.30.30.30:FF:000014">
    <property type="entry name" value="60S ribosomal protein L6"/>
    <property type="match status" value="1"/>
</dbReference>
<dbReference type="Pfam" id="PF01159">
    <property type="entry name" value="Ribosomal_L6e"/>
    <property type="match status" value="1"/>
</dbReference>
<organism evidence="5 6">
    <name type="scientific">Schizosaccharomyces osmophilus</name>
    <dbReference type="NCBI Taxonomy" id="2545709"/>
    <lineage>
        <taxon>Eukaryota</taxon>
        <taxon>Fungi</taxon>
        <taxon>Dikarya</taxon>
        <taxon>Ascomycota</taxon>
        <taxon>Taphrinomycotina</taxon>
        <taxon>Schizosaccharomycetes</taxon>
        <taxon>Schizosaccharomycetales</taxon>
        <taxon>Schizosaccharomycetaceae</taxon>
        <taxon>Schizosaccharomyces</taxon>
    </lineage>
</organism>
<accession>A0AAF0AYE8</accession>
<gene>
    <name evidence="5" type="primary">rpl6</name>
    <name evidence="5" type="ORF">SOMG_04460</name>
</gene>
<reference evidence="5 6" key="1">
    <citation type="journal article" date="2023" name="G3 (Bethesda)">
        <title>A high-quality reference genome for the fission yeast Schizosaccharomyces osmophilus.</title>
        <authorList>
            <person name="Jia G.S."/>
            <person name="Zhang W.C."/>
            <person name="Liang Y."/>
            <person name="Liu X.H."/>
            <person name="Rhind N."/>
            <person name="Pidoux A."/>
            <person name="Brysch-Herzberg M."/>
            <person name="Du L.L."/>
        </authorList>
    </citation>
    <scope>NUCLEOTIDE SEQUENCE [LARGE SCALE GENOMIC DNA]</scope>
    <source>
        <strain evidence="5 6">CBS 15793</strain>
    </source>
</reference>
<dbReference type="InterPro" id="IPR049633">
    <property type="entry name" value="Ribosomal_eL6_CS"/>
</dbReference>
<evidence type="ECO:0000256" key="1">
    <source>
        <dbReference type="ARBA" id="ARBA00010592"/>
    </source>
</evidence>
<keyword evidence="3 4" id="KW-0687">Ribonucleoprotein</keyword>
<keyword evidence="6" id="KW-1185">Reference proteome</keyword>
<keyword evidence="2 4" id="KW-0689">Ribosomal protein</keyword>
<dbReference type="PROSITE" id="PS01170">
    <property type="entry name" value="RIBOSOMAL_L6E"/>
    <property type="match status" value="1"/>
</dbReference>
<dbReference type="InterPro" id="IPR008991">
    <property type="entry name" value="Translation_prot_SH3-like_sf"/>
</dbReference>
<dbReference type="InterPro" id="IPR014722">
    <property type="entry name" value="Rib_uL2_dom2"/>
</dbReference>
<dbReference type="EMBL" id="CP115613">
    <property type="protein sequence ID" value="WBW75512.1"/>
    <property type="molecule type" value="Genomic_DNA"/>
</dbReference>
<dbReference type="GO" id="GO:0002181">
    <property type="term" value="P:cytoplasmic translation"/>
    <property type="evidence" value="ECO:0007669"/>
    <property type="project" value="TreeGrafter"/>
</dbReference>